<sequence length="37" mass="4238">MKIAIVKLSSLGDIVHSMVILQFIKKHYPESVIDWVV</sequence>
<evidence type="ECO:0008006" key="2">
    <source>
        <dbReference type="Google" id="ProtNLM"/>
    </source>
</evidence>
<organism evidence="1">
    <name type="scientific">marine metagenome</name>
    <dbReference type="NCBI Taxonomy" id="408172"/>
    <lineage>
        <taxon>unclassified sequences</taxon>
        <taxon>metagenomes</taxon>
        <taxon>ecological metagenomes</taxon>
    </lineage>
</organism>
<dbReference type="EMBL" id="UINC01084552">
    <property type="protein sequence ID" value="SVC31303.1"/>
    <property type="molecule type" value="Genomic_DNA"/>
</dbReference>
<reference evidence="1" key="1">
    <citation type="submission" date="2018-05" db="EMBL/GenBank/DDBJ databases">
        <authorList>
            <person name="Lanie J.A."/>
            <person name="Ng W.-L."/>
            <person name="Kazmierczak K.M."/>
            <person name="Andrzejewski T.M."/>
            <person name="Davidsen T.M."/>
            <person name="Wayne K.J."/>
            <person name="Tettelin H."/>
            <person name="Glass J.I."/>
            <person name="Rusch D."/>
            <person name="Podicherti R."/>
            <person name="Tsui H.-C.T."/>
            <person name="Winkler M.E."/>
        </authorList>
    </citation>
    <scope>NUCLEOTIDE SEQUENCE</scope>
</reference>
<evidence type="ECO:0000313" key="1">
    <source>
        <dbReference type="EMBL" id="SVC31303.1"/>
    </source>
</evidence>
<protein>
    <recommendedName>
        <fullName evidence="2">Lipopolysaccharide heptosyltransferase I</fullName>
    </recommendedName>
</protein>
<proteinExistence type="predicted"/>
<feature type="non-terminal residue" evidence="1">
    <location>
        <position position="37"/>
    </location>
</feature>
<gene>
    <name evidence="1" type="ORF">METZ01_LOCUS284157</name>
</gene>
<name>A0A382L5Y6_9ZZZZ</name>
<dbReference type="AlphaFoldDB" id="A0A382L5Y6"/>
<dbReference type="Gene3D" id="3.40.50.2000">
    <property type="entry name" value="Glycogen Phosphorylase B"/>
    <property type="match status" value="1"/>
</dbReference>
<accession>A0A382L5Y6</accession>
<dbReference type="SUPFAM" id="SSF53756">
    <property type="entry name" value="UDP-Glycosyltransferase/glycogen phosphorylase"/>
    <property type="match status" value="1"/>
</dbReference>